<dbReference type="PANTHER" id="PTHR33990:SF1">
    <property type="entry name" value="PROTEIN YJDN"/>
    <property type="match status" value="1"/>
</dbReference>
<dbReference type="AlphaFoldDB" id="A0A9X4LI54"/>
<protein>
    <submittedName>
        <fullName evidence="2">VOC family protein</fullName>
    </submittedName>
</protein>
<organism evidence="2 3">
    <name type="scientific">Pelomonas aquatica</name>
    <dbReference type="NCBI Taxonomy" id="431058"/>
    <lineage>
        <taxon>Bacteria</taxon>
        <taxon>Pseudomonadati</taxon>
        <taxon>Pseudomonadota</taxon>
        <taxon>Betaproteobacteria</taxon>
        <taxon>Burkholderiales</taxon>
        <taxon>Sphaerotilaceae</taxon>
        <taxon>Roseateles</taxon>
    </lineage>
</organism>
<dbReference type="Gene3D" id="3.10.180.10">
    <property type="entry name" value="2,3-Dihydroxybiphenyl 1,2-Dioxygenase, domain 1"/>
    <property type="match status" value="1"/>
</dbReference>
<dbReference type="Pfam" id="PF06983">
    <property type="entry name" value="3-dmu-9_3-mt"/>
    <property type="match status" value="1"/>
</dbReference>
<dbReference type="EMBL" id="SGUG01000020">
    <property type="protein sequence ID" value="MDG0863613.1"/>
    <property type="molecule type" value="Genomic_DNA"/>
</dbReference>
<comment type="caution">
    <text evidence="2">The sequence shown here is derived from an EMBL/GenBank/DDBJ whole genome shotgun (WGS) entry which is preliminary data.</text>
</comment>
<evidence type="ECO:0000313" key="3">
    <source>
        <dbReference type="Proteomes" id="UP001152766"/>
    </source>
</evidence>
<name>A0A9X4LI54_9BURK</name>
<dbReference type="SUPFAM" id="SSF54593">
    <property type="entry name" value="Glyoxalase/Bleomycin resistance protein/Dihydroxybiphenyl dioxygenase"/>
    <property type="match status" value="1"/>
</dbReference>
<dbReference type="PANTHER" id="PTHR33990">
    <property type="entry name" value="PROTEIN YJDN-RELATED"/>
    <property type="match status" value="1"/>
</dbReference>
<sequence>MKIEPYLFFDGRCEEAIEFYKAALGAELLFMMRNSDSPEPPPPGMLPPGSEHKVMHASLRVGATVVMMSDGRCGGDTVFKGFSLSLGSPDEAGARRLFDALADGGQVGMPLAKTFWSPLFGMVNDRFGVGWMVSVSVPAAA</sequence>
<evidence type="ECO:0000259" key="1">
    <source>
        <dbReference type="Pfam" id="PF06983"/>
    </source>
</evidence>
<dbReference type="InterPro" id="IPR028973">
    <property type="entry name" value="PhnB-like"/>
</dbReference>
<accession>A0A9X4LI54</accession>
<dbReference type="RefSeq" id="WP_268149624.1">
    <property type="nucleotide sequence ID" value="NZ_JAPPUW010000007.1"/>
</dbReference>
<evidence type="ECO:0000313" key="2">
    <source>
        <dbReference type="EMBL" id="MDG0863613.1"/>
    </source>
</evidence>
<dbReference type="CDD" id="cd06588">
    <property type="entry name" value="PhnB_like"/>
    <property type="match status" value="1"/>
</dbReference>
<reference evidence="2" key="1">
    <citation type="submission" date="2019-02" db="EMBL/GenBank/DDBJ databases">
        <title>Draft genome of the type strain Pelomonas aquatica CCUG 52575T.</title>
        <authorList>
            <person name="Gomila M."/>
            <person name="Lalucat J."/>
        </authorList>
    </citation>
    <scope>NUCLEOTIDE SEQUENCE</scope>
    <source>
        <strain evidence="2">CCUG 52575</strain>
    </source>
</reference>
<dbReference type="InterPro" id="IPR029068">
    <property type="entry name" value="Glyas_Bleomycin-R_OHBP_Dase"/>
</dbReference>
<dbReference type="Proteomes" id="UP001152766">
    <property type="component" value="Unassembled WGS sequence"/>
</dbReference>
<feature type="domain" description="PhnB-like" evidence="1">
    <location>
        <begin position="2"/>
        <end position="133"/>
    </location>
</feature>
<keyword evidence="3" id="KW-1185">Reference proteome</keyword>
<proteinExistence type="predicted"/>
<gene>
    <name evidence="2" type="ORF">EXJ73_14185</name>
</gene>